<feature type="region of interest" description="Disordered" evidence="5">
    <location>
        <begin position="140"/>
        <end position="171"/>
    </location>
</feature>
<dbReference type="GO" id="GO:0003713">
    <property type="term" value="F:transcription coactivator activity"/>
    <property type="evidence" value="ECO:0007669"/>
    <property type="project" value="TreeGrafter"/>
</dbReference>
<dbReference type="Pfam" id="PF12767">
    <property type="entry name" value="SAGA-Tad1"/>
    <property type="match status" value="1"/>
</dbReference>
<name>A0A5B7AUS1_DAVIN</name>
<protein>
    <recommendedName>
        <fullName evidence="7">Transcriptional coactivator Hfi1/Transcriptional adapter 1</fullName>
    </recommendedName>
</protein>
<dbReference type="AlphaFoldDB" id="A0A5B7AUS1"/>
<evidence type="ECO:0000313" key="6">
    <source>
        <dbReference type="EMBL" id="MPA59141.1"/>
    </source>
</evidence>
<dbReference type="CDD" id="cd22933">
    <property type="entry name" value="HFD_HFI1"/>
    <property type="match status" value="1"/>
</dbReference>
<evidence type="ECO:0000256" key="1">
    <source>
        <dbReference type="ARBA" id="ARBA00004123"/>
    </source>
</evidence>
<dbReference type="EMBL" id="GHES01028582">
    <property type="protein sequence ID" value="MPA59141.1"/>
    <property type="molecule type" value="Transcribed_RNA"/>
</dbReference>
<feature type="region of interest" description="Disordered" evidence="5">
    <location>
        <begin position="95"/>
        <end position="120"/>
    </location>
</feature>
<evidence type="ECO:0000256" key="5">
    <source>
        <dbReference type="SAM" id="MobiDB-lite"/>
    </source>
</evidence>
<proteinExistence type="predicted"/>
<keyword evidence="2" id="KW-0805">Transcription regulation</keyword>
<evidence type="ECO:0000256" key="3">
    <source>
        <dbReference type="ARBA" id="ARBA00023163"/>
    </source>
</evidence>
<keyword evidence="4" id="KW-0539">Nucleus</keyword>
<comment type="subcellular location">
    <subcellularLocation>
        <location evidence="1">Nucleus</location>
    </subcellularLocation>
</comment>
<gene>
    <name evidence="6" type="ORF">Din_028582</name>
</gene>
<evidence type="ECO:0008006" key="7">
    <source>
        <dbReference type="Google" id="ProtNLM"/>
    </source>
</evidence>
<dbReference type="PANTHER" id="PTHR21277">
    <property type="entry name" value="TRANSCRIPTIONAL ADAPTER 1"/>
    <property type="match status" value="1"/>
</dbReference>
<reference evidence="6" key="1">
    <citation type="submission" date="2019-08" db="EMBL/GenBank/DDBJ databases">
        <title>Reference gene set and small RNA set construction with multiple tissues from Davidia involucrata Baill.</title>
        <authorList>
            <person name="Yang H."/>
            <person name="Zhou C."/>
            <person name="Li G."/>
            <person name="Wang J."/>
            <person name="Gao P."/>
            <person name="Wang M."/>
            <person name="Wang R."/>
            <person name="Zhao Y."/>
        </authorList>
    </citation>
    <scope>NUCLEOTIDE SEQUENCE</scope>
    <source>
        <tissue evidence="6">Mixed with DoveR01_LX</tissue>
    </source>
</reference>
<accession>A0A5B7AUS1</accession>
<dbReference type="GO" id="GO:0000124">
    <property type="term" value="C:SAGA complex"/>
    <property type="evidence" value="ECO:0007669"/>
    <property type="project" value="TreeGrafter"/>
</dbReference>
<dbReference type="GO" id="GO:0005634">
    <property type="term" value="C:nucleus"/>
    <property type="evidence" value="ECO:0007669"/>
    <property type="project" value="UniProtKB-SubCell"/>
</dbReference>
<dbReference type="PANTHER" id="PTHR21277:SF5">
    <property type="entry name" value="TRANSCRIPTIONAL ADAPTER 1"/>
    <property type="match status" value="1"/>
</dbReference>
<organism evidence="6">
    <name type="scientific">Davidia involucrata</name>
    <name type="common">Dove tree</name>
    <dbReference type="NCBI Taxonomy" id="16924"/>
    <lineage>
        <taxon>Eukaryota</taxon>
        <taxon>Viridiplantae</taxon>
        <taxon>Streptophyta</taxon>
        <taxon>Embryophyta</taxon>
        <taxon>Tracheophyta</taxon>
        <taxon>Spermatophyta</taxon>
        <taxon>Magnoliopsida</taxon>
        <taxon>eudicotyledons</taxon>
        <taxon>Gunneridae</taxon>
        <taxon>Pentapetalae</taxon>
        <taxon>asterids</taxon>
        <taxon>Cornales</taxon>
        <taxon>Nyssaceae</taxon>
        <taxon>Davidia</taxon>
    </lineage>
</organism>
<dbReference type="GO" id="GO:0006357">
    <property type="term" value="P:regulation of transcription by RNA polymerase II"/>
    <property type="evidence" value="ECO:0007669"/>
    <property type="project" value="TreeGrafter"/>
</dbReference>
<dbReference type="InterPro" id="IPR024738">
    <property type="entry name" value="Hfi1/Tada1"/>
</dbReference>
<sequence length="421" mass="46689">MQPPHQHSRINLAELKAQIIKKLGPEGSKQYFYYLNRLLSLKLSKVEFNKICLRIVGKENIPLHNQFVHSILKNACNAKVPPPIHDKDVFKSTRTAVDKEPPTDGYQKSGPHPSPTRVPNPLVLSNGDILSLSHRKVRSGIRDRRVGDHSSPLGPNGKADFASQQSTTMRDNDSSVILENGDLTPCDIQRPVQHHQGIMQQAENERDMRHLPAKLSASKRLPDGSVAVHSKDHIEAVVEDGKNISARSLLRAPLGIPFFPVSVGVGHRGMPLANSSASSFNNGGLLDTKMLRERMELIAAMQGLEGVSMDCANLLNNGLEAYLKGLIRSCIELVGARSGHEPMKNSTHKHQTHGKLVNGVRLGHHYQMQSSSRPLEDVQKQRPQCLISLLDFRVAMELNPQQLGEDWPLLLEKICTHALEE</sequence>
<keyword evidence="3" id="KW-0804">Transcription</keyword>
<evidence type="ECO:0000256" key="2">
    <source>
        <dbReference type="ARBA" id="ARBA00023015"/>
    </source>
</evidence>
<feature type="compositionally biased region" description="Polar residues" evidence="5">
    <location>
        <begin position="162"/>
        <end position="171"/>
    </location>
</feature>
<evidence type="ECO:0000256" key="4">
    <source>
        <dbReference type="ARBA" id="ARBA00023242"/>
    </source>
</evidence>